<dbReference type="PANTHER" id="PTHR43792:SF1">
    <property type="entry name" value="N-ACETYLTRANSFERASE DOMAIN-CONTAINING PROTEIN"/>
    <property type="match status" value="1"/>
</dbReference>
<name>A0AA37WBZ5_9BACT</name>
<dbReference type="InterPro" id="IPR051531">
    <property type="entry name" value="N-acetyltransferase"/>
</dbReference>
<gene>
    <name evidence="2" type="ORF">GCM10007940_05560</name>
</gene>
<dbReference type="RefSeq" id="WP_284283291.1">
    <property type="nucleotide sequence ID" value="NZ_BSOH01000002.1"/>
</dbReference>
<evidence type="ECO:0000313" key="3">
    <source>
        <dbReference type="Proteomes" id="UP001156666"/>
    </source>
</evidence>
<protein>
    <submittedName>
        <fullName evidence="2">N-acetyltransferase</fullName>
    </submittedName>
</protein>
<evidence type="ECO:0000313" key="2">
    <source>
        <dbReference type="EMBL" id="GLR15941.1"/>
    </source>
</evidence>
<dbReference type="InterPro" id="IPR016181">
    <property type="entry name" value="Acyl_CoA_acyltransferase"/>
</dbReference>
<evidence type="ECO:0000259" key="1">
    <source>
        <dbReference type="PROSITE" id="PS51186"/>
    </source>
</evidence>
<sequence length="181" mass="21347">MMQEGYLFFSERLGFRLWKETDLKIYTELSSDPEVMRFFPQEFWLDERSAKLSISGFQKHYREYGFTYFAVDKLDTADFIGFIGVKTISYDAFFAPAVDIGWRLHKDFWGNGYATEGAKRTLAWFFENFDLDRIVSMTPEKNIPSENVMIKIGMNKIETFNHPLLVTEDPLSKHVLYEIKK</sequence>
<organism evidence="2 3">
    <name type="scientific">Portibacter lacus</name>
    <dbReference type="NCBI Taxonomy" id="1099794"/>
    <lineage>
        <taxon>Bacteria</taxon>
        <taxon>Pseudomonadati</taxon>
        <taxon>Bacteroidota</taxon>
        <taxon>Saprospiria</taxon>
        <taxon>Saprospirales</taxon>
        <taxon>Haliscomenobacteraceae</taxon>
        <taxon>Portibacter</taxon>
    </lineage>
</organism>
<reference evidence="2" key="2">
    <citation type="submission" date="2023-01" db="EMBL/GenBank/DDBJ databases">
        <title>Draft genome sequence of Portibacter lacus strain NBRC 108769.</title>
        <authorList>
            <person name="Sun Q."/>
            <person name="Mori K."/>
        </authorList>
    </citation>
    <scope>NUCLEOTIDE SEQUENCE</scope>
    <source>
        <strain evidence="2">NBRC 108769</strain>
    </source>
</reference>
<comment type="caution">
    <text evidence="2">The sequence shown here is derived from an EMBL/GenBank/DDBJ whole genome shotgun (WGS) entry which is preliminary data.</text>
</comment>
<dbReference type="AlphaFoldDB" id="A0AA37WBZ5"/>
<dbReference type="SUPFAM" id="SSF55729">
    <property type="entry name" value="Acyl-CoA N-acyltransferases (Nat)"/>
    <property type="match status" value="1"/>
</dbReference>
<proteinExistence type="predicted"/>
<dbReference type="PROSITE" id="PS51186">
    <property type="entry name" value="GNAT"/>
    <property type="match status" value="1"/>
</dbReference>
<dbReference type="PANTHER" id="PTHR43792">
    <property type="entry name" value="GNAT FAMILY, PUTATIVE (AFU_ORTHOLOGUE AFUA_3G00765)-RELATED-RELATED"/>
    <property type="match status" value="1"/>
</dbReference>
<dbReference type="Gene3D" id="3.40.630.30">
    <property type="match status" value="1"/>
</dbReference>
<dbReference type="Pfam" id="PF13302">
    <property type="entry name" value="Acetyltransf_3"/>
    <property type="match status" value="1"/>
</dbReference>
<feature type="domain" description="N-acetyltransferase" evidence="1">
    <location>
        <begin position="13"/>
        <end position="181"/>
    </location>
</feature>
<dbReference type="EMBL" id="BSOH01000002">
    <property type="protein sequence ID" value="GLR15941.1"/>
    <property type="molecule type" value="Genomic_DNA"/>
</dbReference>
<dbReference type="InterPro" id="IPR000182">
    <property type="entry name" value="GNAT_dom"/>
</dbReference>
<accession>A0AA37WBZ5</accession>
<reference evidence="2" key="1">
    <citation type="journal article" date="2014" name="Int. J. Syst. Evol. Microbiol.">
        <title>Complete genome sequence of Corynebacterium casei LMG S-19264T (=DSM 44701T), isolated from a smear-ripened cheese.</title>
        <authorList>
            <consortium name="US DOE Joint Genome Institute (JGI-PGF)"/>
            <person name="Walter F."/>
            <person name="Albersmeier A."/>
            <person name="Kalinowski J."/>
            <person name="Ruckert C."/>
        </authorList>
    </citation>
    <scope>NUCLEOTIDE SEQUENCE</scope>
    <source>
        <strain evidence="2">NBRC 108769</strain>
    </source>
</reference>
<keyword evidence="3" id="KW-1185">Reference proteome</keyword>
<dbReference type="Proteomes" id="UP001156666">
    <property type="component" value="Unassembled WGS sequence"/>
</dbReference>
<dbReference type="GO" id="GO:0016747">
    <property type="term" value="F:acyltransferase activity, transferring groups other than amino-acyl groups"/>
    <property type="evidence" value="ECO:0007669"/>
    <property type="project" value="InterPro"/>
</dbReference>